<gene>
    <name evidence="2" type="ORF">E6K73_09445</name>
</gene>
<evidence type="ECO:0008006" key="4">
    <source>
        <dbReference type="Google" id="ProtNLM"/>
    </source>
</evidence>
<sequence length="81" mass="8408">MKANLATLVVGVLFGFTLGWAQLYDPAVSYAMLRLREPDVFLLMGIAIATAALGARVLFKGAAPTPAEMSREAVGAASPGL</sequence>
<dbReference type="Proteomes" id="UP000320184">
    <property type="component" value="Unassembled WGS sequence"/>
</dbReference>
<feature type="transmembrane region" description="Helical" evidence="1">
    <location>
        <begin position="40"/>
        <end position="59"/>
    </location>
</feature>
<evidence type="ECO:0000313" key="3">
    <source>
        <dbReference type="Proteomes" id="UP000320184"/>
    </source>
</evidence>
<comment type="caution">
    <text evidence="2">The sequence shown here is derived from an EMBL/GenBank/DDBJ whole genome shotgun (WGS) entry which is preliminary data.</text>
</comment>
<keyword evidence="1" id="KW-0812">Transmembrane</keyword>
<name>A0A538SEF1_UNCEI</name>
<proteinExistence type="predicted"/>
<accession>A0A538SEF1</accession>
<organism evidence="2 3">
    <name type="scientific">Eiseniibacteriota bacterium</name>
    <dbReference type="NCBI Taxonomy" id="2212470"/>
    <lineage>
        <taxon>Bacteria</taxon>
        <taxon>Candidatus Eiseniibacteriota</taxon>
    </lineage>
</organism>
<evidence type="ECO:0000313" key="2">
    <source>
        <dbReference type="EMBL" id="TMQ49730.1"/>
    </source>
</evidence>
<dbReference type="EMBL" id="VBOT01000117">
    <property type="protein sequence ID" value="TMQ49730.1"/>
    <property type="molecule type" value="Genomic_DNA"/>
</dbReference>
<dbReference type="AlphaFoldDB" id="A0A538SEF1"/>
<keyword evidence="1" id="KW-0472">Membrane</keyword>
<evidence type="ECO:0000256" key="1">
    <source>
        <dbReference type="SAM" id="Phobius"/>
    </source>
</evidence>
<keyword evidence="1" id="KW-1133">Transmembrane helix</keyword>
<reference evidence="2 3" key="1">
    <citation type="journal article" date="2019" name="Nat. Microbiol.">
        <title>Mediterranean grassland soil C-N compound turnover is dependent on rainfall and depth, and is mediated by genomically divergent microorganisms.</title>
        <authorList>
            <person name="Diamond S."/>
            <person name="Andeer P.F."/>
            <person name="Li Z."/>
            <person name="Crits-Christoph A."/>
            <person name="Burstein D."/>
            <person name="Anantharaman K."/>
            <person name="Lane K.R."/>
            <person name="Thomas B.C."/>
            <person name="Pan C."/>
            <person name="Northen T.R."/>
            <person name="Banfield J.F."/>
        </authorList>
    </citation>
    <scope>NUCLEOTIDE SEQUENCE [LARGE SCALE GENOMIC DNA]</scope>
    <source>
        <strain evidence="2">WS_3</strain>
    </source>
</reference>
<protein>
    <recommendedName>
        <fullName evidence="4">YeeE/YedE family protein</fullName>
    </recommendedName>
</protein>